<sequence>VIKYLTNNPNFRCKLFSDSTCEAKESGQKKNQGKDGKSQMHLVLAAEVFGKSMDLDLLNHYTLNPTKHGKSVGQNLARLKKTYSDHLKGLGKTGAGLVPENVTPGSEIANKIGMQISNARIMS</sequence>
<reference evidence="1 2" key="1">
    <citation type="submission" date="2014-06" db="EMBL/GenBank/DDBJ databases">
        <title>Evolutionary Origins and Diversification of the Mycorrhizal Mutualists.</title>
        <authorList>
            <consortium name="DOE Joint Genome Institute"/>
            <consortium name="Mycorrhizal Genomics Consortium"/>
            <person name="Kohler A."/>
            <person name="Kuo A."/>
            <person name="Nagy L.G."/>
            <person name="Floudas D."/>
            <person name="Copeland A."/>
            <person name="Barry K.W."/>
            <person name="Cichocki N."/>
            <person name="Veneault-Fourrey C."/>
            <person name="LaButti K."/>
            <person name="Lindquist E.A."/>
            <person name="Lipzen A."/>
            <person name="Lundell T."/>
            <person name="Morin E."/>
            <person name="Murat C."/>
            <person name="Riley R."/>
            <person name="Ohm R."/>
            <person name="Sun H."/>
            <person name="Tunlid A."/>
            <person name="Henrissat B."/>
            <person name="Grigoriev I.V."/>
            <person name="Hibbett D.S."/>
            <person name="Martin F."/>
        </authorList>
    </citation>
    <scope>NUCLEOTIDE SEQUENCE [LARGE SCALE GENOMIC DNA]</scope>
    <source>
        <strain evidence="1 2">SS14</strain>
    </source>
</reference>
<evidence type="ECO:0000313" key="1">
    <source>
        <dbReference type="EMBL" id="KIJ43160.1"/>
    </source>
</evidence>
<protein>
    <submittedName>
        <fullName evidence="1">Uncharacterized protein</fullName>
    </submittedName>
</protein>
<keyword evidence="2" id="KW-1185">Reference proteome</keyword>
<dbReference type="OrthoDB" id="2685015at2759"/>
<dbReference type="HOGENOM" id="CLU_041175_4_1_1"/>
<dbReference type="AlphaFoldDB" id="A0A0C9VWI1"/>
<feature type="non-terminal residue" evidence="1">
    <location>
        <position position="123"/>
    </location>
</feature>
<dbReference type="EMBL" id="KN837125">
    <property type="protein sequence ID" value="KIJ43160.1"/>
    <property type="molecule type" value="Genomic_DNA"/>
</dbReference>
<organism evidence="1 2">
    <name type="scientific">Sphaerobolus stellatus (strain SS14)</name>
    <dbReference type="NCBI Taxonomy" id="990650"/>
    <lineage>
        <taxon>Eukaryota</taxon>
        <taxon>Fungi</taxon>
        <taxon>Dikarya</taxon>
        <taxon>Basidiomycota</taxon>
        <taxon>Agaricomycotina</taxon>
        <taxon>Agaricomycetes</taxon>
        <taxon>Phallomycetidae</taxon>
        <taxon>Geastrales</taxon>
        <taxon>Sphaerobolaceae</taxon>
        <taxon>Sphaerobolus</taxon>
    </lineage>
</organism>
<proteinExistence type="predicted"/>
<name>A0A0C9VWI1_SPHS4</name>
<gene>
    <name evidence="1" type="ORF">M422DRAFT_170247</name>
</gene>
<evidence type="ECO:0000313" key="2">
    <source>
        <dbReference type="Proteomes" id="UP000054279"/>
    </source>
</evidence>
<accession>A0A0C9VWI1</accession>
<dbReference type="Proteomes" id="UP000054279">
    <property type="component" value="Unassembled WGS sequence"/>
</dbReference>